<gene>
    <name evidence="2" type="ORF">SAMN05216438_10822</name>
</gene>
<dbReference type="InterPro" id="IPR003615">
    <property type="entry name" value="HNH_nuc"/>
</dbReference>
<dbReference type="InterPro" id="IPR044925">
    <property type="entry name" value="His-Me_finger_sf"/>
</dbReference>
<keyword evidence="2" id="KW-0540">Nuclease</keyword>
<dbReference type="EMBL" id="FOTJ01000008">
    <property type="protein sequence ID" value="SFL39706.1"/>
    <property type="molecule type" value="Genomic_DNA"/>
</dbReference>
<evidence type="ECO:0000313" key="3">
    <source>
        <dbReference type="Proteomes" id="UP000181969"/>
    </source>
</evidence>
<keyword evidence="2" id="KW-0255">Endonuclease</keyword>
<evidence type="ECO:0000313" key="2">
    <source>
        <dbReference type="EMBL" id="SFL39706.1"/>
    </source>
</evidence>
<dbReference type="GO" id="GO:0004519">
    <property type="term" value="F:endonuclease activity"/>
    <property type="evidence" value="ECO:0007669"/>
    <property type="project" value="UniProtKB-KW"/>
</dbReference>
<feature type="domain" description="HNH nuclease" evidence="1">
    <location>
        <begin position="52"/>
        <end position="93"/>
    </location>
</feature>
<dbReference type="SUPFAM" id="SSF54060">
    <property type="entry name" value="His-Me finger endonucleases"/>
    <property type="match status" value="1"/>
</dbReference>
<name>A0A1I4HE86_9LACT</name>
<dbReference type="Proteomes" id="UP000181969">
    <property type="component" value="Unassembled WGS sequence"/>
</dbReference>
<evidence type="ECO:0000259" key="1">
    <source>
        <dbReference type="Pfam" id="PF13392"/>
    </source>
</evidence>
<organism evidence="2 3">
    <name type="scientific">Lactococcus garvieae</name>
    <dbReference type="NCBI Taxonomy" id="1363"/>
    <lineage>
        <taxon>Bacteria</taxon>
        <taxon>Bacillati</taxon>
        <taxon>Bacillota</taxon>
        <taxon>Bacilli</taxon>
        <taxon>Lactobacillales</taxon>
        <taxon>Streptococcaceae</taxon>
        <taxon>Lactococcus</taxon>
    </lineage>
</organism>
<protein>
    <submittedName>
        <fullName evidence="2">HNH endonuclease</fullName>
    </submittedName>
</protein>
<dbReference type="Pfam" id="PF13392">
    <property type="entry name" value="HNH_3"/>
    <property type="match status" value="1"/>
</dbReference>
<proteinExistence type="predicted"/>
<accession>A0A1I4HE86</accession>
<dbReference type="Gene3D" id="3.90.75.20">
    <property type="match status" value="1"/>
</dbReference>
<sequence length="211" mass="25305">MEIRQIPDYPNYGVTRDGRVWSYNRNKFMYCYSRKTGSVVFLSYEGIKFMKLVRRLVFETFKGYSPEVITHKDGNVLNNKLDNLIGMSRVELNRRICNRPRKVKPICRLEIVTGKLDIIEVRKKDKDYMKIYQAIRRKSITSGGCFYYYPGEKEELVAEIEAHIRSNNLSLESLRYRDEWSPFIPIIKNHIKKYQKYLKILEEIEDKNYEF</sequence>
<dbReference type="RefSeq" id="WP_074751285.1">
    <property type="nucleotide sequence ID" value="NZ_FOTJ01000008.1"/>
</dbReference>
<keyword evidence="2" id="KW-0378">Hydrolase</keyword>
<reference evidence="2 3" key="1">
    <citation type="submission" date="2016-10" db="EMBL/GenBank/DDBJ databases">
        <authorList>
            <person name="de Groot N.N."/>
        </authorList>
    </citation>
    <scope>NUCLEOTIDE SEQUENCE [LARGE SCALE GENOMIC DNA]</scope>
    <source>
        <strain evidence="2 3">M79</strain>
    </source>
</reference>
<dbReference type="AlphaFoldDB" id="A0A1I4HE86"/>